<dbReference type="AlphaFoldDB" id="A0AAE0QCG2"/>
<keyword evidence="4" id="KW-1185">Reference proteome</keyword>
<reference evidence="3" key="1">
    <citation type="submission" date="2023-06" db="EMBL/GenBank/DDBJ databases">
        <title>Male Hemibagrus guttatus genome.</title>
        <authorList>
            <person name="Bian C."/>
        </authorList>
    </citation>
    <scope>NUCLEOTIDE SEQUENCE</scope>
    <source>
        <strain evidence="3">Male_cb2023</strain>
        <tissue evidence="3">Muscle</tissue>
    </source>
</reference>
<name>A0AAE0QCG2_9TELE</name>
<evidence type="ECO:0000313" key="3">
    <source>
        <dbReference type="EMBL" id="KAK3517831.1"/>
    </source>
</evidence>
<accession>A0AAE0QCG2</accession>
<dbReference type="InterPro" id="IPR000637">
    <property type="entry name" value="HMGI/Y_DNA-bd_CS"/>
</dbReference>
<gene>
    <name evidence="3" type="ORF">QTP70_021018</name>
</gene>
<comment type="caution">
    <text evidence="3">The sequence shown here is derived from an EMBL/GenBank/DDBJ whole genome shotgun (WGS) entry which is preliminary data.</text>
</comment>
<protein>
    <submittedName>
        <fullName evidence="3">Uncharacterized protein</fullName>
    </submittedName>
</protein>
<keyword evidence="2" id="KW-0539">Nucleus</keyword>
<dbReference type="Proteomes" id="UP001274896">
    <property type="component" value="Unassembled WGS sequence"/>
</dbReference>
<dbReference type="PROSITE" id="PS00354">
    <property type="entry name" value="HMGI_Y"/>
    <property type="match status" value="1"/>
</dbReference>
<evidence type="ECO:0000256" key="2">
    <source>
        <dbReference type="ARBA" id="ARBA00023242"/>
    </source>
</evidence>
<comment type="subcellular location">
    <subcellularLocation>
        <location evidence="1">Nucleus</location>
    </subcellularLocation>
</comment>
<dbReference type="GO" id="GO:0005634">
    <property type="term" value="C:nucleus"/>
    <property type="evidence" value="ECO:0007669"/>
    <property type="project" value="UniProtKB-SubCell"/>
</dbReference>
<dbReference type="GO" id="GO:0006355">
    <property type="term" value="P:regulation of DNA-templated transcription"/>
    <property type="evidence" value="ECO:0007669"/>
    <property type="project" value="InterPro"/>
</dbReference>
<organism evidence="3 4">
    <name type="scientific">Hemibagrus guttatus</name>
    <dbReference type="NCBI Taxonomy" id="175788"/>
    <lineage>
        <taxon>Eukaryota</taxon>
        <taxon>Metazoa</taxon>
        <taxon>Chordata</taxon>
        <taxon>Craniata</taxon>
        <taxon>Vertebrata</taxon>
        <taxon>Euteleostomi</taxon>
        <taxon>Actinopterygii</taxon>
        <taxon>Neopterygii</taxon>
        <taxon>Teleostei</taxon>
        <taxon>Ostariophysi</taxon>
        <taxon>Siluriformes</taxon>
        <taxon>Bagridae</taxon>
        <taxon>Hemibagrus</taxon>
    </lineage>
</organism>
<evidence type="ECO:0000256" key="1">
    <source>
        <dbReference type="ARBA" id="ARBA00004123"/>
    </source>
</evidence>
<sequence length="140" mass="15286">MPPGRLPGEVFRACPTGKRPRGRPRTCWRDYAFRLAWERLGVPPEELEEVTGEREDAASLPSAEDGPNLTFFFFLVVAGTRSASLYIGGGDRRPHLPPSLPVGVFGPAGLRLSFISTTRQGTSLGAAARRWTSFGSAAWR</sequence>
<evidence type="ECO:0000313" key="4">
    <source>
        <dbReference type="Proteomes" id="UP001274896"/>
    </source>
</evidence>
<proteinExistence type="predicted"/>
<dbReference type="EMBL" id="JAUCMX010000018">
    <property type="protein sequence ID" value="KAK3517831.1"/>
    <property type="molecule type" value="Genomic_DNA"/>
</dbReference>